<keyword evidence="3" id="KW-1185">Reference proteome</keyword>
<feature type="transmembrane region" description="Helical" evidence="1">
    <location>
        <begin position="12"/>
        <end position="33"/>
    </location>
</feature>
<evidence type="ECO:0000256" key="1">
    <source>
        <dbReference type="SAM" id="Phobius"/>
    </source>
</evidence>
<reference evidence="2 3" key="1">
    <citation type="journal article" date="2011" name="Science">
        <title>The Selaginella genome identifies genetic changes associated with the evolution of vascular plants.</title>
        <authorList>
            <person name="Banks J.A."/>
            <person name="Nishiyama T."/>
            <person name="Hasebe M."/>
            <person name="Bowman J.L."/>
            <person name="Gribskov M."/>
            <person name="dePamphilis C."/>
            <person name="Albert V.A."/>
            <person name="Aono N."/>
            <person name="Aoyama T."/>
            <person name="Ambrose B.A."/>
            <person name="Ashton N.W."/>
            <person name="Axtell M.J."/>
            <person name="Barker E."/>
            <person name="Barker M.S."/>
            <person name="Bennetzen J.L."/>
            <person name="Bonawitz N.D."/>
            <person name="Chapple C."/>
            <person name="Cheng C."/>
            <person name="Correa L.G."/>
            <person name="Dacre M."/>
            <person name="DeBarry J."/>
            <person name="Dreyer I."/>
            <person name="Elias M."/>
            <person name="Engstrom E.M."/>
            <person name="Estelle M."/>
            <person name="Feng L."/>
            <person name="Finet C."/>
            <person name="Floyd S.K."/>
            <person name="Frommer W.B."/>
            <person name="Fujita T."/>
            <person name="Gramzow L."/>
            <person name="Gutensohn M."/>
            <person name="Harholt J."/>
            <person name="Hattori M."/>
            <person name="Heyl A."/>
            <person name="Hirai T."/>
            <person name="Hiwatashi Y."/>
            <person name="Ishikawa M."/>
            <person name="Iwata M."/>
            <person name="Karol K.G."/>
            <person name="Koehler B."/>
            <person name="Kolukisaoglu U."/>
            <person name="Kubo M."/>
            <person name="Kurata T."/>
            <person name="Lalonde S."/>
            <person name="Li K."/>
            <person name="Li Y."/>
            <person name="Litt A."/>
            <person name="Lyons E."/>
            <person name="Manning G."/>
            <person name="Maruyama T."/>
            <person name="Michael T.P."/>
            <person name="Mikami K."/>
            <person name="Miyazaki S."/>
            <person name="Morinaga S."/>
            <person name="Murata T."/>
            <person name="Mueller-Roeber B."/>
            <person name="Nelson D.R."/>
            <person name="Obara M."/>
            <person name="Oguri Y."/>
            <person name="Olmstead R.G."/>
            <person name="Onodera N."/>
            <person name="Petersen B.L."/>
            <person name="Pils B."/>
            <person name="Prigge M."/>
            <person name="Rensing S.A."/>
            <person name="Riano-Pachon D.M."/>
            <person name="Roberts A.W."/>
            <person name="Sato Y."/>
            <person name="Scheller H.V."/>
            <person name="Schulz B."/>
            <person name="Schulz C."/>
            <person name="Shakirov E.V."/>
            <person name="Shibagaki N."/>
            <person name="Shinohara N."/>
            <person name="Shippen D.E."/>
            <person name="Soerensen I."/>
            <person name="Sotooka R."/>
            <person name="Sugimoto N."/>
            <person name="Sugita M."/>
            <person name="Sumikawa N."/>
            <person name="Tanurdzic M."/>
            <person name="Theissen G."/>
            <person name="Ulvskov P."/>
            <person name="Wakazuki S."/>
            <person name="Weng J.K."/>
            <person name="Willats W.W."/>
            <person name="Wipf D."/>
            <person name="Wolf P.G."/>
            <person name="Yang L."/>
            <person name="Zimmer A.D."/>
            <person name="Zhu Q."/>
            <person name="Mitros T."/>
            <person name="Hellsten U."/>
            <person name="Loque D."/>
            <person name="Otillar R."/>
            <person name="Salamov A."/>
            <person name="Schmutz J."/>
            <person name="Shapiro H."/>
            <person name="Lindquist E."/>
            <person name="Lucas S."/>
            <person name="Rokhsar D."/>
            <person name="Grigoriev I.V."/>
        </authorList>
    </citation>
    <scope>NUCLEOTIDE SEQUENCE [LARGE SCALE GENOMIC DNA]</scope>
</reference>
<evidence type="ECO:0000313" key="3">
    <source>
        <dbReference type="Proteomes" id="UP000001514"/>
    </source>
</evidence>
<accession>D8SAY3</accession>
<feature type="transmembrane region" description="Helical" evidence="1">
    <location>
        <begin position="382"/>
        <end position="402"/>
    </location>
</feature>
<feature type="transmembrane region" description="Helical" evidence="1">
    <location>
        <begin position="325"/>
        <end position="344"/>
    </location>
</feature>
<proteinExistence type="predicted"/>
<dbReference type="AlphaFoldDB" id="D8SAY3"/>
<dbReference type="InParanoid" id="D8SAY3"/>
<dbReference type="Proteomes" id="UP000001514">
    <property type="component" value="Unassembled WGS sequence"/>
</dbReference>
<gene>
    <name evidence="2" type="ORF">SELMODRAFT_419917</name>
</gene>
<keyword evidence="1" id="KW-0472">Membrane</keyword>
<name>D8SAY3_SELML</name>
<keyword evidence="1" id="KW-0812">Transmembrane</keyword>
<keyword evidence="1" id="KW-1133">Transmembrane helix</keyword>
<organism evidence="3">
    <name type="scientific">Selaginella moellendorffii</name>
    <name type="common">Spikemoss</name>
    <dbReference type="NCBI Taxonomy" id="88036"/>
    <lineage>
        <taxon>Eukaryota</taxon>
        <taxon>Viridiplantae</taxon>
        <taxon>Streptophyta</taxon>
        <taxon>Embryophyta</taxon>
        <taxon>Tracheophyta</taxon>
        <taxon>Lycopodiopsida</taxon>
        <taxon>Selaginellales</taxon>
        <taxon>Selaginellaceae</taxon>
        <taxon>Selaginella</taxon>
    </lineage>
</organism>
<feature type="transmembrane region" description="Helical" evidence="1">
    <location>
        <begin position="437"/>
        <end position="460"/>
    </location>
</feature>
<protein>
    <submittedName>
        <fullName evidence="2">Uncharacterized protein</fullName>
    </submittedName>
</protein>
<sequence>MLNPKEKFTGAFVIGTAFATFVATLVVTAIFTVPKMIKPPPGDYYPDIIKCSTCWEATVFATNSDPFYQWVSDSSPDVSQRGTFAYQRASIWRVSGNVTSTNESSMYSSPDPHILGGELVKRSRTLVWKMTVYWGMSVRTCFTLPGSKDDSCLYTTPIVQTAPESYAALLVGVPYRKVSQEPYAVESSALYLDNDAVYLTNFVSNARTSAGLKLKSSGKRIKNYVYEGQECLKSPIVAVSGNFSITGSGDWFMDTFNNKVPNDKDDHFLCGMDEGQSKLADKLCTVSLENLQLQVLEKRLRESLTDVQTFMKKEWESTWSQRSDISVGIVTAVMTILVTIWGMFNRDLQEVEALILKRAGKFTRVVEATIGLPLFKTGIRGFLLLGVIVWNMFNVFVSLNAVGSEPRLATSKTLLQQLDGISFLVTTTSTVQVTPSWLIFFAACSFAIFVFATVTCGVYVRMRYVERKEEQA</sequence>
<dbReference type="Gramene" id="EFJ18511">
    <property type="protein sequence ID" value="EFJ18511"/>
    <property type="gene ID" value="SELMODRAFT_419917"/>
</dbReference>
<evidence type="ECO:0000313" key="2">
    <source>
        <dbReference type="EMBL" id="EFJ18511.1"/>
    </source>
</evidence>
<dbReference type="EMBL" id="GL377609">
    <property type="protein sequence ID" value="EFJ18511.1"/>
    <property type="molecule type" value="Genomic_DNA"/>
</dbReference>
<dbReference type="HOGENOM" id="CLU_020955_0_0_1"/>
<dbReference type="KEGG" id="smo:SELMODRAFT_419917"/>